<dbReference type="RefSeq" id="WP_085051327.1">
    <property type="nucleotide sequence ID" value="NZ_LNQR01000030.1"/>
</dbReference>
<keyword evidence="2" id="KW-1185">Reference proteome</keyword>
<comment type="caution">
    <text evidence="1">The sequence shown here is derived from an EMBL/GenBank/DDBJ whole genome shotgun (WGS) entry which is preliminary data.</text>
</comment>
<name>A0ABR5SHP6_9BACT</name>
<dbReference type="Proteomes" id="UP000060487">
    <property type="component" value="Unassembled WGS sequence"/>
</dbReference>
<sequence length="498" mass="58350">MTSVERVKYINEYSDDKDSEFRLDFTRINLASSIRKFVSNDPVSYSHDLEPLLKIPRKYQYEILRGFEEAWKNNKEFKWDKILSFIEAILGSADFWTSKSEGNEYNYNLWITNTTADLITEGVKNDRPAFTPELLPIVERILLVFIDKVKSDIKTSDIKTVNYFVTKVINSSMEKVFIAAINYSFHFTKLYSKSKINRWNESMKKEFTDRLDGTKDRSIEFSFVAGWYISYLYFIDKKWTTDYFNKIFDLNNDEQWESAFTGYIVMNSTIDDVFYKLHKEHGHYNKALNFEFADKFAADKVVQHIVLGYLADWESTTDKNSLIKKMVIAGNTKQLSEMVSFVWQFRDKINEKIRTKVKPLWKMIINIISPMLKVNDHLIDREQYSIIASKLGNWLCLVDTIDDDIKNWLDDTISSIEENNDGLFVEYLLSHVENTPEKVGEIYIKMLNAGTFPTYPKEDIAAIVQALNKTSQKEMVDRIRNLYIGKGLLVEVFRALES</sequence>
<evidence type="ECO:0000313" key="2">
    <source>
        <dbReference type="Proteomes" id="UP000060487"/>
    </source>
</evidence>
<gene>
    <name evidence="1" type="ORF">ASN18_0802</name>
</gene>
<organism evidence="1 2">
    <name type="scientific">Candidatus Magnetominusculus xianensis</name>
    <dbReference type="NCBI Taxonomy" id="1748249"/>
    <lineage>
        <taxon>Bacteria</taxon>
        <taxon>Pseudomonadati</taxon>
        <taxon>Nitrospirota</taxon>
        <taxon>Nitrospiria</taxon>
        <taxon>Nitrospirales</taxon>
        <taxon>Nitrospiraceae</taxon>
        <taxon>Candidatus Magnetominusculus</taxon>
    </lineage>
</organism>
<proteinExistence type="predicted"/>
<dbReference type="EMBL" id="LNQR01000030">
    <property type="protein sequence ID" value="KWT91684.1"/>
    <property type="molecule type" value="Genomic_DNA"/>
</dbReference>
<protein>
    <submittedName>
        <fullName evidence="1">Uncharacterized protein</fullName>
    </submittedName>
</protein>
<evidence type="ECO:0000313" key="1">
    <source>
        <dbReference type="EMBL" id="KWT91684.1"/>
    </source>
</evidence>
<reference evidence="1 2" key="1">
    <citation type="submission" date="2015-11" db="EMBL/GenBank/DDBJ databases">
        <authorList>
            <person name="Lin W."/>
        </authorList>
    </citation>
    <scope>NUCLEOTIDE SEQUENCE [LARGE SCALE GENOMIC DNA]</scope>
    <source>
        <strain evidence="1 2">HCH-1</strain>
    </source>
</reference>
<accession>A0ABR5SHP6</accession>